<comment type="caution">
    <text evidence="1">The sequence shown here is derived from an EMBL/GenBank/DDBJ whole genome shotgun (WGS) entry which is preliminary data.</text>
</comment>
<dbReference type="STRING" id="33968.BMS77_09610"/>
<gene>
    <name evidence="1" type="ORF">BMR96_09700</name>
</gene>
<name>A0A1X0VBG6_LEUPS</name>
<dbReference type="Proteomes" id="UP000192288">
    <property type="component" value="Unassembled WGS sequence"/>
</dbReference>
<evidence type="ECO:0000313" key="1">
    <source>
        <dbReference type="EMBL" id="ORI96984.1"/>
    </source>
</evidence>
<reference evidence="1 2" key="1">
    <citation type="journal article" date="2017" name="Front. Microbiol.">
        <title>Genomic Characterization of Dairy Associated Leuconostoc Species and Diversity of Leuconostocs in Undefined Mixed Mesophilic Starter Cultures.</title>
        <authorList>
            <person name="Frantzen C.A."/>
            <person name="Kot W."/>
            <person name="Pedersen T.B."/>
            <person name="Ardo Y.M."/>
            <person name="Broadbent J.R."/>
            <person name="Neve H."/>
            <person name="Hansen L.H."/>
            <person name="Dal Bello F."/>
            <person name="Ostlie H.M."/>
            <person name="Kleppen H.P."/>
            <person name="Vogensen F.K."/>
            <person name="Holo H."/>
        </authorList>
    </citation>
    <scope>NUCLEOTIDE SEQUENCE [LARGE SCALE GENOMIC DNA]</scope>
    <source>
        <strain evidence="1 2">LMGCF08</strain>
    </source>
</reference>
<dbReference type="EMBL" id="MPLS01000079">
    <property type="protein sequence ID" value="ORI96984.1"/>
    <property type="molecule type" value="Genomic_DNA"/>
</dbReference>
<accession>A0A1X0VBG6</accession>
<dbReference type="AlphaFoldDB" id="A0A1X0VBG6"/>
<evidence type="ECO:0000313" key="2">
    <source>
        <dbReference type="Proteomes" id="UP000192288"/>
    </source>
</evidence>
<organism evidence="1 2">
    <name type="scientific">Leuconostoc pseudomesenteroides</name>
    <dbReference type="NCBI Taxonomy" id="33968"/>
    <lineage>
        <taxon>Bacteria</taxon>
        <taxon>Bacillati</taxon>
        <taxon>Bacillota</taxon>
        <taxon>Bacilli</taxon>
        <taxon>Lactobacillales</taxon>
        <taxon>Lactobacillaceae</taxon>
        <taxon>Leuconostoc</taxon>
    </lineage>
</organism>
<proteinExistence type="predicted"/>
<dbReference type="RefSeq" id="WP_080519577.1">
    <property type="nucleotide sequence ID" value="NZ_MPLS01000079.1"/>
</dbReference>
<sequence length="111" mass="12594">MGNVILFLIFGFGIAFLYVRHNRDFEALDDLGKVIYKTKDLAFTMPQASDLSKDIQEKTGVIAGNTVTAFDKKLLTLKIEASDFTIIVILDKKQNVVRFDVKNRGEDYDEN</sequence>
<protein>
    <submittedName>
        <fullName evidence="1">Uncharacterized protein</fullName>
    </submittedName>
</protein>